<feature type="transmembrane region" description="Helical" evidence="1">
    <location>
        <begin position="269"/>
        <end position="295"/>
    </location>
</feature>
<dbReference type="Pfam" id="PF01757">
    <property type="entry name" value="Acyl_transf_3"/>
    <property type="match status" value="1"/>
</dbReference>
<dbReference type="EMBL" id="JBHSYQ010000006">
    <property type="protein sequence ID" value="MFC6998652.1"/>
    <property type="molecule type" value="Genomic_DNA"/>
</dbReference>
<keyword evidence="4" id="KW-1185">Reference proteome</keyword>
<feature type="transmembrane region" description="Helical" evidence="1">
    <location>
        <begin position="236"/>
        <end position="257"/>
    </location>
</feature>
<dbReference type="Proteomes" id="UP001596405">
    <property type="component" value="Unassembled WGS sequence"/>
</dbReference>
<keyword evidence="1" id="KW-0812">Transmembrane</keyword>
<dbReference type="GO" id="GO:0016746">
    <property type="term" value="F:acyltransferase activity"/>
    <property type="evidence" value="ECO:0007669"/>
    <property type="project" value="UniProtKB-KW"/>
</dbReference>
<organism evidence="3 4">
    <name type="scientific">Rufibacter roseus</name>
    <dbReference type="NCBI Taxonomy" id="1567108"/>
    <lineage>
        <taxon>Bacteria</taxon>
        <taxon>Pseudomonadati</taxon>
        <taxon>Bacteroidota</taxon>
        <taxon>Cytophagia</taxon>
        <taxon>Cytophagales</taxon>
        <taxon>Hymenobacteraceae</taxon>
        <taxon>Rufibacter</taxon>
    </lineage>
</organism>
<keyword evidence="1" id="KW-0472">Membrane</keyword>
<keyword evidence="3" id="KW-0808">Transferase</keyword>
<sequence>MENERFLWVDYAKAIGIFLVVLAHTPLWTPAQNFIYVFHMPLFFFISGYLFSHRKHVTYLAFIKRRTKQLLVPYLFFSAITFLFWLFVGRKFGDDAGASVLWYKPLLGILYGIGRPPWLVHCIPLWFILCLFVVENIYYLIFKNTDKKFLLLVLFGALGYIDYQYNPVRMFWSVNTALVALVFYAAGNIYKEKVKEFSAFKSAPLAGCLVVGALLVYAFSLINGRVNMHVHYYNNYAYFMIGGFIGIGMCIAVSVLLGRLRIADGVAEFISRNTIIILGFHLMAISLVKGVVYFVLKTPLESLNEMFAANLLLSFVSFLLLYPVIFVLNKWFPALVGKRATQPVSAKPLGQVPI</sequence>
<feature type="transmembrane region" description="Helical" evidence="1">
    <location>
        <begin position="71"/>
        <end position="88"/>
    </location>
</feature>
<evidence type="ECO:0000313" key="4">
    <source>
        <dbReference type="Proteomes" id="UP001596405"/>
    </source>
</evidence>
<reference evidence="4" key="1">
    <citation type="journal article" date="2019" name="Int. J. Syst. Evol. Microbiol.">
        <title>The Global Catalogue of Microorganisms (GCM) 10K type strain sequencing project: providing services to taxonomists for standard genome sequencing and annotation.</title>
        <authorList>
            <consortium name="The Broad Institute Genomics Platform"/>
            <consortium name="The Broad Institute Genome Sequencing Center for Infectious Disease"/>
            <person name="Wu L."/>
            <person name="Ma J."/>
        </authorList>
    </citation>
    <scope>NUCLEOTIDE SEQUENCE [LARGE SCALE GENOMIC DNA]</scope>
    <source>
        <strain evidence="4">CGMCC 4.7393</strain>
    </source>
</reference>
<comment type="caution">
    <text evidence="3">The sequence shown here is derived from an EMBL/GenBank/DDBJ whole genome shotgun (WGS) entry which is preliminary data.</text>
</comment>
<feature type="transmembrane region" description="Helical" evidence="1">
    <location>
        <begin position="149"/>
        <end position="165"/>
    </location>
</feature>
<protein>
    <submittedName>
        <fullName evidence="3">Acyltransferase family protein</fullName>
    </submittedName>
</protein>
<keyword evidence="1" id="KW-1133">Transmembrane helix</keyword>
<keyword evidence="3" id="KW-0012">Acyltransferase</keyword>
<feature type="transmembrane region" description="Helical" evidence="1">
    <location>
        <begin position="118"/>
        <end position="142"/>
    </location>
</feature>
<proteinExistence type="predicted"/>
<feature type="transmembrane region" description="Helical" evidence="1">
    <location>
        <begin position="171"/>
        <end position="190"/>
    </location>
</feature>
<dbReference type="InterPro" id="IPR002656">
    <property type="entry name" value="Acyl_transf_3_dom"/>
</dbReference>
<dbReference type="RefSeq" id="WP_066625732.1">
    <property type="nucleotide sequence ID" value="NZ_JBHSYQ010000006.1"/>
</dbReference>
<name>A0ABW2DQ26_9BACT</name>
<dbReference type="InterPro" id="IPR052734">
    <property type="entry name" value="Nod_factor_acetyltransferase"/>
</dbReference>
<evidence type="ECO:0000256" key="1">
    <source>
        <dbReference type="SAM" id="Phobius"/>
    </source>
</evidence>
<dbReference type="PANTHER" id="PTHR37312:SF1">
    <property type="entry name" value="MEMBRANE-BOUND ACYLTRANSFERASE YKRP-RELATED"/>
    <property type="match status" value="1"/>
</dbReference>
<dbReference type="PANTHER" id="PTHR37312">
    <property type="entry name" value="MEMBRANE-BOUND ACYLTRANSFERASE YKRP-RELATED"/>
    <property type="match status" value="1"/>
</dbReference>
<feature type="transmembrane region" description="Helical" evidence="1">
    <location>
        <begin position="307"/>
        <end position="329"/>
    </location>
</feature>
<feature type="transmembrane region" description="Helical" evidence="1">
    <location>
        <begin position="202"/>
        <end position="224"/>
    </location>
</feature>
<evidence type="ECO:0000313" key="3">
    <source>
        <dbReference type="EMBL" id="MFC6998652.1"/>
    </source>
</evidence>
<gene>
    <name evidence="3" type="ORF">ACFQHR_13520</name>
</gene>
<feature type="domain" description="Acyltransferase 3" evidence="2">
    <location>
        <begin position="7"/>
        <end position="325"/>
    </location>
</feature>
<feature type="transmembrane region" description="Helical" evidence="1">
    <location>
        <begin position="7"/>
        <end position="28"/>
    </location>
</feature>
<accession>A0ABW2DQ26</accession>
<feature type="transmembrane region" description="Helical" evidence="1">
    <location>
        <begin position="34"/>
        <end position="51"/>
    </location>
</feature>
<evidence type="ECO:0000259" key="2">
    <source>
        <dbReference type="Pfam" id="PF01757"/>
    </source>
</evidence>